<proteinExistence type="predicted"/>
<evidence type="ECO:0000313" key="1">
    <source>
        <dbReference type="EMBL" id="KAF2222021.1"/>
    </source>
</evidence>
<dbReference type="AlphaFoldDB" id="A0A6A6G8E5"/>
<sequence length="211" mass="24843">AAQRALQLPEIVSVLFQIIHTGPYAVSYTHNATKRYLDEIDILFRCSLVNKLWYKEATRLIWIEPQIMTYSVSFPDLFAAIPADRRQFYANFVEEVTYMSLNDKETAKHNELFENVVFPRLENICVRLDWESCIPKLNCPNLQELNLDPRHEYYPEMWVVTQDRTDIILDQVATLYPEVPSISFIDQCIAFPETMQKFKDRMGSSLKHFDH</sequence>
<dbReference type="Proteomes" id="UP000799538">
    <property type="component" value="Unassembled WGS sequence"/>
</dbReference>
<evidence type="ECO:0000313" key="2">
    <source>
        <dbReference type="Proteomes" id="UP000799538"/>
    </source>
</evidence>
<organism evidence="1 2">
    <name type="scientific">Elsinoe ampelina</name>
    <dbReference type="NCBI Taxonomy" id="302913"/>
    <lineage>
        <taxon>Eukaryota</taxon>
        <taxon>Fungi</taxon>
        <taxon>Dikarya</taxon>
        <taxon>Ascomycota</taxon>
        <taxon>Pezizomycotina</taxon>
        <taxon>Dothideomycetes</taxon>
        <taxon>Dothideomycetidae</taxon>
        <taxon>Myriangiales</taxon>
        <taxon>Elsinoaceae</taxon>
        <taxon>Elsinoe</taxon>
    </lineage>
</organism>
<evidence type="ECO:0008006" key="3">
    <source>
        <dbReference type="Google" id="ProtNLM"/>
    </source>
</evidence>
<dbReference type="EMBL" id="ML992509">
    <property type="protein sequence ID" value="KAF2222021.1"/>
    <property type="molecule type" value="Genomic_DNA"/>
</dbReference>
<gene>
    <name evidence="1" type="ORF">BDZ85DRAFT_174484</name>
</gene>
<keyword evidence="2" id="KW-1185">Reference proteome</keyword>
<feature type="non-terminal residue" evidence="1">
    <location>
        <position position="1"/>
    </location>
</feature>
<protein>
    <recommendedName>
        <fullName evidence="3">F-box domain-containing protein</fullName>
    </recommendedName>
</protein>
<accession>A0A6A6G8E5</accession>
<reference evidence="2" key="1">
    <citation type="journal article" date="2020" name="Stud. Mycol.">
        <title>101 Dothideomycetes genomes: A test case for predicting lifestyles and emergence of pathogens.</title>
        <authorList>
            <person name="Haridas S."/>
            <person name="Albert R."/>
            <person name="Binder M."/>
            <person name="Bloem J."/>
            <person name="LaButti K."/>
            <person name="Salamov A."/>
            <person name="Andreopoulos B."/>
            <person name="Baker S."/>
            <person name="Barry K."/>
            <person name="Bills G."/>
            <person name="Bluhm B."/>
            <person name="Cannon C."/>
            <person name="Castanera R."/>
            <person name="Culley D."/>
            <person name="Daum C."/>
            <person name="Ezra D."/>
            <person name="Gonzalez J."/>
            <person name="Henrissat B."/>
            <person name="Kuo A."/>
            <person name="Liang C."/>
            <person name="Lipzen A."/>
            <person name="Lutzoni F."/>
            <person name="Magnuson J."/>
            <person name="Mondo S."/>
            <person name="Nolan M."/>
            <person name="Ohm R."/>
            <person name="Pangilinan J."/>
            <person name="Park H.-J."/>
            <person name="Ramirez L."/>
            <person name="Alfaro M."/>
            <person name="Sun H."/>
            <person name="Tritt A."/>
            <person name="Yoshinaga Y."/>
            <person name="Zwiers L.-H."/>
            <person name="Turgeon B."/>
            <person name="Goodwin S."/>
            <person name="Spatafora J."/>
            <person name="Crous P."/>
            <person name="Grigoriev I."/>
        </authorList>
    </citation>
    <scope>NUCLEOTIDE SEQUENCE [LARGE SCALE GENOMIC DNA]</scope>
    <source>
        <strain evidence="2">CECT 20119</strain>
    </source>
</reference>
<dbReference type="OrthoDB" id="2305901at2759"/>
<name>A0A6A6G8E5_9PEZI</name>
<feature type="non-terminal residue" evidence="1">
    <location>
        <position position="211"/>
    </location>
</feature>